<evidence type="ECO:0000313" key="2">
    <source>
        <dbReference type="Proteomes" id="UP000648182"/>
    </source>
</evidence>
<keyword evidence="2" id="KW-1185">Reference proteome</keyword>
<organism evidence="1 2">
    <name type="scientific">Bacillus norwichensis</name>
    <dbReference type="NCBI Taxonomy" id="2762217"/>
    <lineage>
        <taxon>Bacteria</taxon>
        <taxon>Bacillati</taxon>
        <taxon>Bacillota</taxon>
        <taxon>Bacilli</taxon>
        <taxon>Bacillales</taxon>
        <taxon>Bacillaceae</taxon>
        <taxon>Bacillus</taxon>
    </lineage>
</organism>
<evidence type="ECO:0000313" key="1">
    <source>
        <dbReference type="EMBL" id="MBD8006994.1"/>
    </source>
</evidence>
<dbReference type="Proteomes" id="UP000648182">
    <property type="component" value="Unassembled WGS sequence"/>
</dbReference>
<sequence length="53" mass="6596">MHIYSKGWYIAQLKERGIRFHPEKKKKLELFKIYVVRNLYNELIEAEEKKEEK</sequence>
<protein>
    <submittedName>
        <fullName evidence="1">DUF2639 domain-containing protein</fullName>
    </submittedName>
</protein>
<reference evidence="1 2" key="1">
    <citation type="submission" date="2020-08" db="EMBL/GenBank/DDBJ databases">
        <title>A Genomic Blueprint of the Chicken Gut Microbiome.</title>
        <authorList>
            <person name="Gilroy R."/>
            <person name="Ravi A."/>
            <person name="Getino M."/>
            <person name="Pursley I."/>
            <person name="Horton D.L."/>
            <person name="Alikhan N.-F."/>
            <person name="Baker D."/>
            <person name="Gharbi K."/>
            <person name="Hall N."/>
            <person name="Watson M."/>
            <person name="Adriaenssens E.M."/>
            <person name="Foster-Nyarko E."/>
            <person name="Jarju S."/>
            <person name="Secka A."/>
            <person name="Antonio M."/>
            <person name="Oren A."/>
            <person name="Chaudhuri R."/>
            <person name="La Ragione R.M."/>
            <person name="Hildebrand F."/>
            <person name="Pallen M.J."/>
        </authorList>
    </citation>
    <scope>NUCLEOTIDE SEQUENCE [LARGE SCALE GENOMIC DNA]</scope>
    <source>
        <strain evidence="1 2">Sa1BUA2</strain>
    </source>
</reference>
<accession>A0ABR8VQE6</accession>
<gene>
    <name evidence="1" type="ORF">H9631_18175</name>
</gene>
<dbReference type="InterPro" id="IPR022580">
    <property type="entry name" value="DUF2639"/>
</dbReference>
<dbReference type="Pfam" id="PF11121">
    <property type="entry name" value="DUF2639"/>
    <property type="match status" value="1"/>
</dbReference>
<proteinExistence type="predicted"/>
<dbReference type="RefSeq" id="WP_191815339.1">
    <property type="nucleotide sequence ID" value="NZ_JACSPV010000043.1"/>
</dbReference>
<dbReference type="EMBL" id="JACSPV010000043">
    <property type="protein sequence ID" value="MBD8006994.1"/>
    <property type="molecule type" value="Genomic_DNA"/>
</dbReference>
<name>A0ABR8VQE6_9BACI</name>
<comment type="caution">
    <text evidence="1">The sequence shown here is derived from an EMBL/GenBank/DDBJ whole genome shotgun (WGS) entry which is preliminary data.</text>
</comment>